<reference evidence="2" key="1">
    <citation type="journal article" date="2011" name="Nat. Biotechnol.">
        <title>The genomic sequence of the Chinese hamster ovary (CHO)-K1 cell line.</title>
        <authorList>
            <person name="Xu X."/>
            <person name="Nagarajan H."/>
            <person name="Lewis N.E."/>
            <person name="Pan S."/>
            <person name="Cai Z."/>
            <person name="Liu X."/>
            <person name="Chen W."/>
            <person name="Xie M."/>
            <person name="Wang W."/>
            <person name="Hammond S."/>
            <person name="Andersen M.R."/>
            <person name="Neff N."/>
            <person name="Passarelli B."/>
            <person name="Koh W."/>
            <person name="Fan H.C."/>
            <person name="Wang J."/>
            <person name="Gui Y."/>
            <person name="Lee K.H."/>
            <person name="Betenbaugh M.J."/>
            <person name="Quake S.R."/>
            <person name="Famili I."/>
            <person name="Palsson B.O."/>
            <person name="Wang J."/>
        </authorList>
    </citation>
    <scope>NUCLEOTIDE SEQUENCE [LARGE SCALE GENOMIC DNA]</scope>
    <source>
        <strain evidence="2">CHO K1 cell line</strain>
    </source>
</reference>
<dbReference type="AlphaFoldDB" id="G3HFC0"/>
<sequence>MSPANSPQLGCASLPCHGHCPLPQQWLLDLASVLYLTSQALDSMTDLPAGSPLHMLHVVSEAEATVLTLEMEPMTCVHSHLHGKVCCTVTGSGSWAVLLELGGGGQREGGGLPIGTPVLEWTETVTLGPPTYFCHLDCALT</sequence>
<protein>
    <submittedName>
        <fullName evidence="1">Uncharacterized protein</fullName>
    </submittedName>
</protein>
<gene>
    <name evidence="1" type="ORF">I79_009276</name>
</gene>
<accession>G3HFC0</accession>
<evidence type="ECO:0000313" key="1">
    <source>
        <dbReference type="EMBL" id="EGV99544.1"/>
    </source>
</evidence>
<proteinExistence type="predicted"/>
<dbReference type="InParanoid" id="G3HFC0"/>
<dbReference type="Proteomes" id="UP000001075">
    <property type="component" value="Unassembled WGS sequence"/>
</dbReference>
<name>G3HFC0_CRIGR</name>
<evidence type="ECO:0000313" key="2">
    <source>
        <dbReference type="Proteomes" id="UP000001075"/>
    </source>
</evidence>
<dbReference type="EMBL" id="JH000325">
    <property type="protein sequence ID" value="EGV99544.1"/>
    <property type="molecule type" value="Genomic_DNA"/>
</dbReference>
<organism evidence="1 2">
    <name type="scientific">Cricetulus griseus</name>
    <name type="common">Chinese hamster</name>
    <name type="synonym">Cricetulus barabensis griseus</name>
    <dbReference type="NCBI Taxonomy" id="10029"/>
    <lineage>
        <taxon>Eukaryota</taxon>
        <taxon>Metazoa</taxon>
        <taxon>Chordata</taxon>
        <taxon>Craniata</taxon>
        <taxon>Vertebrata</taxon>
        <taxon>Euteleostomi</taxon>
        <taxon>Mammalia</taxon>
        <taxon>Eutheria</taxon>
        <taxon>Euarchontoglires</taxon>
        <taxon>Glires</taxon>
        <taxon>Rodentia</taxon>
        <taxon>Myomorpha</taxon>
        <taxon>Muroidea</taxon>
        <taxon>Cricetidae</taxon>
        <taxon>Cricetinae</taxon>
        <taxon>Cricetulus</taxon>
    </lineage>
</organism>